<evidence type="ECO:0000259" key="9">
    <source>
        <dbReference type="PROSITE" id="PS50072"/>
    </source>
</evidence>
<dbReference type="PROSITE" id="PS00170">
    <property type="entry name" value="CSA_PPIASE_1"/>
    <property type="match status" value="1"/>
</dbReference>
<dbReference type="EMBL" id="CAQQ02394226">
    <property type="status" value="NOT_ANNOTATED_CDS"/>
    <property type="molecule type" value="Genomic_DNA"/>
</dbReference>
<evidence type="ECO:0000256" key="3">
    <source>
        <dbReference type="ARBA" id="ARBA00022729"/>
    </source>
</evidence>
<dbReference type="PROSITE" id="PS50072">
    <property type="entry name" value="CSA_PPIASE_2"/>
    <property type="match status" value="1"/>
</dbReference>
<evidence type="ECO:0000256" key="4">
    <source>
        <dbReference type="ARBA" id="ARBA00023110"/>
    </source>
</evidence>
<sequence>MLFPKLLCILAILIPANSLSYTVTSRIYMDVKHNKKDMGRIVIALFGENAPKTVKNFRHLCLRGIKGKSYVGSRFHRIVPRFMIQGGDIVSNDGMGSISIYGKYFEDEGLQIEHNRPGYVGMANRGPNTNGCQFYITTVTTNWLNGKHSVFGKVIEGLDVVHRIEDVKTDSEDYPVEPVEISNCGEIPTEPYTFYPDDFKTPWSWVKSAGPPVAMSLTVMFIFHYFFRQLDQYC</sequence>
<dbReference type="GO" id="GO:0005737">
    <property type="term" value="C:cytoplasm"/>
    <property type="evidence" value="ECO:0007669"/>
    <property type="project" value="TreeGrafter"/>
</dbReference>
<comment type="catalytic activity">
    <reaction evidence="1 8">
        <text>[protein]-peptidylproline (omega=180) = [protein]-peptidylproline (omega=0)</text>
        <dbReference type="Rhea" id="RHEA:16237"/>
        <dbReference type="Rhea" id="RHEA-COMP:10747"/>
        <dbReference type="Rhea" id="RHEA-COMP:10748"/>
        <dbReference type="ChEBI" id="CHEBI:83833"/>
        <dbReference type="ChEBI" id="CHEBI:83834"/>
        <dbReference type="EC" id="5.2.1.8"/>
    </reaction>
</comment>
<dbReference type="GO" id="GO:0006457">
    <property type="term" value="P:protein folding"/>
    <property type="evidence" value="ECO:0007669"/>
    <property type="project" value="InterPro"/>
</dbReference>
<dbReference type="PANTHER" id="PTHR11071:SF478">
    <property type="entry name" value="PEPTIDYL-PROLYL CIS-TRANS ISOMERASE, RHODOPSIN-SPECIFIC ISOZYME"/>
    <property type="match status" value="1"/>
</dbReference>
<dbReference type="SUPFAM" id="SSF50891">
    <property type="entry name" value="Cyclophilin-like"/>
    <property type="match status" value="1"/>
</dbReference>
<feature type="chain" id="PRO_5006530545" description="Peptidyl-prolyl cis-trans isomerase" evidence="8">
    <location>
        <begin position="19"/>
        <end position="234"/>
    </location>
</feature>
<proteinExistence type="inferred from homology"/>
<dbReference type="PRINTS" id="PR00153">
    <property type="entry name" value="CSAPPISMRASE"/>
</dbReference>
<keyword evidence="6" id="KW-0844">Vision</keyword>
<evidence type="ECO:0000256" key="2">
    <source>
        <dbReference type="ARBA" id="ARBA00007365"/>
    </source>
</evidence>
<keyword evidence="3 8" id="KW-0732">Signal</keyword>
<accession>T1GQ69</accession>
<evidence type="ECO:0000256" key="1">
    <source>
        <dbReference type="ARBA" id="ARBA00000971"/>
    </source>
</evidence>
<protein>
    <recommendedName>
        <fullName evidence="8">Peptidyl-prolyl cis-trans isomerase</fullName>
        <shortName evidence="8">PPIase</shortName>
        <ecNumber evidence="8">5.2.1.8</ecNumber>
    </recommendedName>
</protein>
<dbReference type="AlphaFoldDB" id="T1GQ69"/>
<name>T1GQ69_MEGSC</name>
<dbReference type="PANTHER" id="PTHR11071">
    <property type="entry name" value="PEPTIDYL-PROLYL CIS-TRANS ISOMERASE"/>
    <property type="match status" value="1"/>
</dbReference>
<evidence type="ECO:0000313" key="11">
    <source>
        <dbReference type="Proteomes" id="UP000015102"/>
    </source>
</evidence>
<reference evidence="11" key="1">
    <citation type="submission" date="2013-02" db="EMBL/GenBank/DDBJ databases">
        <authorList>
            <person name="Hughes D."/>
        </authorList>
    </citation>
    <scope>NUCLEOTIDE SEQUENCE</scope>
    <source>
        <strain>Durham</strain>
        <strain evidence="11">NC isolate 2 -- Noor lab</strain>
    </source>
</reference>
<evidence type="ECO:0000256" key="5">
    <source>
        <dbReference type="ARBA" id="ARBA00023235"/>
    </source>
</evidence>
<dbReference type="EC" id="5.2.1.8" evidence="8"/>
<comment type="similarity">
    <text evidence="2 8">Belongs to the cyclophilin-type PPIase family.</text>
</comment>
<evidence type="ECO:0000256" key="7">
    <source>
        <dbReference type="ARBA" id="ARBA00056644"/>
    </source>
</evidence>
<dbReference type="InterPro" id="IPR029000">
    <property type="entry name" value="Cyclophilin-like_dom_sf"/>
</dbReference>
<dbReference type="STRING" id="36166.T1GQ69"/>
<dbReference type="Gene3D" id="2.40.100.10">
    <property type="entry name" value="Cyclophilin-like"/>
    <property type="match status" value="1"/>
</dbReference>
<feature type="domain" description="PPIase cyclophilin-type" evidence="9">
    <location>
        <begin position="28"/>
        <end position="186"/>
    </location>
</feature>
<dbReference type="OMA" id="FIAMANR"/>
<dbReference type="InterPro" id="IPR020892">
    <property type="entry name" value="Cyclophilin-type_PPIase_CS"/>
</dbReference>
<evidence type="ECO:0000256" key="6">
    <source>
        <dbReference type="ARBA" id="ARBA00023305"/>
    </source>
</evidence>
<reference evidence="10" key="2">
    <citation type="submission" date="2015-06" db="UniProtKB">
        <authorList>
            <consortium name="EnsemblMetazoa"/>
        </authorList>
    </citation>
    <scope>IDENTIFICATION</scope>
</reference>
<dbReference type="Proteomes" id="UP000015102">
    <property type="component" value="Unassembled WGS sequence"/>
</dbReference>
<dbReference type="HOGENOM" id="CLU_012062_4_2_1"/>
<dbReference type="Pfam" id="PF00160">
    <property type="entry name" value="Pro_isomerase"/>
    <property type="match status" value="1"/>
</dbReference>
<keyword evidence="5 8" id="KW-0413">Isomerase</keyword>
<evidence type="ECO:0000313" key="10">
    <source>
        <dbReference type="EnsemblMetazoa" id="MESCA005770-PA"/>
    </source>
</evidence>
<dbReference type="EnsemblMetazoa" id="MESCA005770-RA">
    <property type="protein sequence ID" value="MESCA005770-PA"/>
    <property type="gene ID" value="MESCA005770"/>
</dbReference>
<keyword evidence="11" id="KW-1185">Reference proteome</keyword>
<dbReference type="InterPro" id="IPR002130">
    <property type="entry name" value="Cyclophilin-type_PPIase_dom"/>
</dbReference>
<feature type="signal peptide" evidence="8">
    <location>
        <begin position="1"/>
        <end position="18"/>
    </location>
</feature>
<dbReference type="GO" id="GO:0003755">
    <property type="term" value="F:peptidyl-prolyl cis-trans isomerase activity"/>
    <property type="evidence" value="ECO:0007669"/>
    <property type="project" value="UniProtKB-UniRule"/>
</dbReference>
<organism evidence="10 11">
    <name type="scientific">Megaselia scalaris</name>
    <name type="common">Humpbacked fly</name>
    <name type="synonym">Phora scalaris</name>
    <dbReference type="NCBI Taxonomy" id="36166"/>
    <lineage>
        <taxon>Eukaryota</taxon>
        <taxon>Metazoa</taxon>
        <taxon>Ecdysozoa</taxon>
        <taxon>Arthropoda</taxon>
        <taxon>Hexapoda</taxon>
        <taxon>Insecta</taxon>
        <taxon>Pterygota</taxon>
        <taxon>Neoptera</taxon>
        <taxon>Endopterygota</taxon>
        <taxon>Diptera</taxon>
        <taxon>Brachycera</taxon>
        <taxon>Muscomorpha</taxon>
        <taxon>Platypezoidea</taxon>
        <taxon>Phoridae</taxon>
        <taxon>Megaseliini</taxon>
        <taxon>Megaselia</taxon>
    </lineage>
</organism>
<dbReference type="FunFam" id="2.40.100.10:FF:000019">
    <property type="entry name" value="Peptidyl-prolyl cis-trans isomerase"/>
    <property type="match status" value="1"/>
</dbReference>
<keyword evidence="4 8" id="KW-0697">Rotamase</keyword>
<dbReference type="GO" id="GO:0007601">
    <property type="term" value="P:visual perception"/>
    <property type="evidence" value="ECO:0007669"/>
    <property type="project" value="UniProtKB-KW"/>
</dbReference>
<keyword evidence="6" id="KW-0716">Sensory transduction</keyword>
<comment type="function">
    <text evidence="7">PPIases accelerate the folding of proteins. It catalyzes the cis-trans isomerization of proline imidic peptide bonds in oligopeptides. Acts on the folding of rhodopsin RH1 and RH2 (but not RH3) and is required for visual transduction.</text>
</comment>
<evidence type="ECO:0000256" key="8">
    <source>
        <dbReference type="RuleBase" id="RU363019"/>
    </source>
</evidence>
<dbReference type="GO" id="GO:0016018">
    <property type="term" value="F:cyclosporin A binding"/>
    <property type="evidence" value="ECO:0007669"/>
    <property type="project" value="TreeGrafter"/>
</dbReference>